<accession>A0A428KAY4</accession>
<keyword evidence="3" id="KW-1185">Reference proteome</keyword>
<comment type="caution">
    <text evidence="2">The sequence shown here is derived from an EMBL/GenBank/DDBJ whole genome shotgun (WGS) entry which is preliminary data.</text>
</comment>
<dbReference type="RefSeq" id="WP_125437802.1">
    <property type="nucleotide sequence ID" value="NZ_RWIU01000003.1"/>
</dbReference>
<name>A0A428KAY4_9BACT</name>
<evidence type="ECO:0000256" key="1">
    <source>
        <dbReference type="SAM" id="SignalP"/>
    </source>
</evidence>
<reference evidence="2 3" key="1">
    <citation type="submission" date="2018-12" db="EMBL/GenBank/DDBJ databases">
        <authorList>
            <person name="Feng G."/>
            <person name="Zhu H."/>
        </authorList>
    </citation>
    <scope>NUCLEOTIDE SEQUENCE [LARGE SCALE GENOMIC DNA]</scope>
    <source>
        <strain evidence="2 3">LMG 26000</strain>
    </source>
</reference>
<gene>
    <name evidence="2" type="ORF">EI293_11690</name>
</gene>
<proteinExistence type="predicted"/>
<evidence type="ECO:0000313" key="3">
    <source>
        <dbReference type="Proteomes" id="UP000270291"/>
    </source>
</evidence>
<protein>
    <recommendedName>
        <fullName evidence="4">Outer membrane protein beta-barrel domain-containing protein</fullName>
    </recommendedName>
</protein>
<organism evidence="2 3">
    <name type="scientific">Hymenobacter perfusus</name>
    <dbReference type="NCBI Taxonomy" id="1236770"/>
    <lineage>
        <taxon>Bacteria</taxon>
        <taxon>Pseudomonadati</taxon>
        <taxon>Bacteroidota</taxon>
        <taxon>Cytophagia</taxon>
        <taxon>Cytophagales</taxon>
        <taxon>Hymenobacteraceae</taxon>
        <taxon>Hymenobacter</taxon>
    </lineage>
</organism>
<feature type="signal peptide" evidence="1">
    <location>
        <begin position="1"/>
        <end position="21"/>
    </location>
</feature>
<sequence length="202" mass="22080">MHNLYSCFTALATCALFPVTAYSQQPAAEQPTHRPALLRAGVGQSLNGTGDYKVLKAHLEYAPQLGQHWRLGSRVAYIGGNEPYDFGGGFTIPQSYRAVNLEQEIYWLPFGNNKTVEFSLGAGVTGGYAKLTSFSSAWVHDGEFGYSARYERGFQVGYIVSTGLDVALNPDRTWRLGGRLALQNDTRGNILPGAQLQISRAL</sequence>
<dbReference type="Proteomes" id="UP000270291">
    <property type="component" value="Unassembled WGS sequence"/>
</dbReference>
<evidence type="ECO:0008006" key="4">
    <source>
        <dbReference type="Google" id="ProtNLM"/>
    </source>
</evidence>
<evidence type="ECO:0000313" key="2">
    <source>
        <dbReference type="EMBL" id="RSK43545.1"/>
    </source>
</evidence>
<feature type="chain" id="PRO_5019339014" description="Outer membrane protein beta-barrel domain-containing protein" evidence="1">
    <location>
        <begin position="22"/>
        <end position="202"/>
    </location>
</feature>
<dbReference type="OrthoDB" id="876190at2"/>
<dbReference type="EMBL" id="RWIU01000003">
    <property type="protein sequence ID" value="RSK43545.1"/>
    <property type="molecule type" value="Genomic_DNA"/>
</dbReference>
<keyword evidence="1" id="KW-0732">Signal</keyword>
<dbReference type="AlphaFoldDB" id="A0A428KAY4"/>